<evidence type="ECO:0000313" key="3">
    <source>
        <dbReference type="Proteomes" id="UP000568877"/>
    </source>
</evidence>
<dbReference type="Proteomes" id="UP000568877">
    <property type="component" value="Unassembled WGS sequence"/>
</dbReference>
<dbReference type="CDD" id="cd00085">
    <property type="entry name" value="HNHc"/>
    <property type="match status" value="1"/>
</dbReference>
<gene>
    <name evidence="2" type="ORF">HKBW3S42_01649</name>
</gene>
<accession>A0A6V8PKV8</accession>
<dbReference type="Gene3D" id="1.10.30.50">
    <property type="match status" value="1"/>
</dbReference>
<reference evidence="2 3" key="1">
    <citation type="journal article" date="2020" name="Front. Microbiol.">
        <title>Single-cell genomics of novel Actinobacteria with the Wood-Ljungdahl pathway discovered in a serpentinizing system.</title>
        <authorList>
            <person name="Merino N."/>
            <person name="Kawai M."/>
            <person name="Boyd E.S."/>
            <person name="Colman D.R."/>
            <person name="McGlynn S.E."/>
            <person name="Nealson K.H."/>
            <person name="Kurokawa K."/>
            <person name="Hongoh Y."/>
        </authorList>
    </citation>
    <scope>NUCLEOTIDE SEQUENCE [LARGE SCALE GENOMIC DNA]</scope>
    <source>
        <strain evidence="2 3">S42</strain>
    </source>
</reference>
<feature type="domain" description="HNH nuclease" evidence="1">
    <location>
        <begin position="14"/>
        <end position="68"/>
    </location>
</feature>
<dbReference type="SMART" id="SM00507">
    <property type="entry name" value="HNHc"/>
    <property type="match status" value="1"/>
</dbReference>
<evidence type="ECO:0000259" key="1">
    <source>
        <dbReference type="SMART" id="SM00507"/>
    </source>
</evidence>
<proteinExistence type="predicted"/>
<evidence type="ECO:0000313" key="2">
    <source>
        <dbReference type="EMBL" id="GFP33315.1"/>
    </source>
</evidence>
<comment type="caution">
    <text evidence="2">The sequence shown here is derived from an EMBL/GenBank/DDBJ whole genome shotgun (WGS) entry which is preliminary data.</text>
</comment>
<dbReference type="InterPro" id="IPR003615">
    <property type="entry name" value="HNH_nuc"/>
</dbReference>
<sequence length="167" mass="19425">MAIHREPNESEKRIINEQHTREGKVRCFVNDHPIDNESEIDYHHIKPFSQRGLTEIPNLAPVCREHHKRIGTLSIIEFRARLKLEDFFNNPEPRRLDDILEIKLGSDQYGKTLKTKISSTGDKIKIIFDETGDPLELPLSTCLSTGHCFFYVILPIKYVKNDFDLQP</sequence>
<dbReference type="AlphaFoldDB" id="A0A6V8PKV8"/>
<organism evidence="2 3">
    <name type="scientific">Candidatus Hakubella thermalkaliphila</name>
    <dbReference type="NCBI Taxonomy" id="2754717"/>
    <lineage>
        <taxon>Bacteria</taxon>
        <taxon>Bacillati</taxon>
        <taxon>Actinomycetota</taxon>
        <taxon>Actinomycetota incertae sedis</taxon>
        <taxon>Candidatus Hakubellales</taxon>
        <taxon>Candidatus Hakubellaceae</taxon>
        <taxon>Candidatus Hakubella</taxon>
    </lineage>
</organism>
<protein>
    <recommendedName>
        <fullName evidence="1">HNH nuclease domain-containing protein</fullName>
    </recommendedName>
</protein>
<dbReference type="EMBL" id="BLSA01000397">
    <property type="protein sequence ID" value="GFP33315.1"/>
    <property type="molecule type" value="Genomic_DNA"/>
</dbReference>
<name>A0A6V8PKV8_9ACTN</name>